<dbReference type="Gene3D" id="2.40.10.10">
    <property type="entry name" value="Trypsin-like serine proteases"/>
    <property type="match status" value="1"/>
</dbReference>
<gene>
    <name evidence="4" type="ORF">B4U80_04710</name>
</gene>
<protein>
    <submittedName>
        <fullName evidence="4">Trypsin-like protein</fullName>
    </submittedName>
</protein>
<name>A0A443S2V6_9ACAR</name>
<dbReference type="InterPro" id="IPR018114">
    <property type="entry name" value="TRYPSIN_HIS"/>
</dbReference>
<keyword evidence="5" id="KW-1185">Reference proteome</keyword>
<dbReference type="AlphaFoldDB" id="A0A443S2V6"/>
<accession>A0A443S2V6</accession>
<evidence type="ECO:0000256" key="2">
    <source>
        <dbReference type="SAM" id="SignalP"/>
    </source>
</evidence>
<sequence>MFVLVITFLCLLASIKCQQGDNRFERKNKLDLNKQENAEEQSKNYKKCGTAPAVTIARRYVGTIQTFIGEFPWQVALTRKVNSSYLFHCGGAILNSNWIVTAAHCIIL</sequence>
<feature type="chain" id="PRO_5019224214" evidence="2">
    <location>
        <begin position="18"/>
        <end position="108"/>
    </location>
</feature>
<dbReference type="VEuPathDB" id="VectorBase:LDEU010185"/>
<organism evidence="4 5">
    <name type="scientific">Leptotrombidium deliense</name>
    <dbReference type="NCBI Taxonomy" id="299467"/>
    <lineage>
        <taxon>Eukaryota</taxon>
        <taxon>Metazoa</taxon>
        <taxon>Ecdysozoa</taxon>
        <taxon>Arthropoda</taxon>
        <taxon>Chelicerata</taxon>
        <taxon>Arachnida</taxon>
        <taxon>Acari</taxon>
        <taxon>Acariformes</taxon>
        <taxon>Trombidiformes</taxon>
        <taxon>Prostigmata</taxon>
        <taxon>Anystina</taxon>
        <taxon>Parasitengona</taxon>
        <taxon>Trombiculoidea</taxon>
        <taxon>Trombiculidae</taxon>
        <taxon>Leptotrombidium</taxon>
    </lineage>
</organism>
<comment type="caution">
    <text evidence="4">The sequence shown here is derived from an EMBL/GenBank/DDBJ whole genome shotgun (WGS) entry which is preliminary data.</text>
</comment>
<dbReference type="EMBL" id="NCKV01010544">
    <property type="protein sequence ID" value="RWS21855.1"/>
    <property type="molecule type" value="Genomic_DNA"/>
</dbReference>
<evidence type="ECO:0000256" key="1">
    <source>
        <dbReference type="ARBA" id="ARBA00023157"/>
    </source>
</evidence>
<feature type="domain" description="Peptidase S1" evidence="3">
    <location>
        <begin position="61"/>
        <end position="106"/>
    </location>
</feature>
<dbReference type="Proteomes" id="UP000288716">
    <property type="component" value="Unassembled WGS sequence"/>
</dbReference>
<keyword evidence="1" id="KW-1015">Disulfide bond</keyword>
<dbReference type="PANTHER" id="PTHR24252">
    <property type="entry name" value="ACROSIN-RELATED"/>
    <property type="match status" value="1"/>
</dbReference>
<dbReference type="OrthoDB" id="6513794at2759"/>
<dbReference type="GO" id="GO:0004252">
    <property type="term" value="F:serine-type endopeptidase activity"/>
    <property type="evidence" value="ECO:0007669"/>
    <property type="project" value="InterPro"/>
</dbReference>
<dbReference type="STRING" id="299467.A0A443S2V6"/>
<keyword evidence="2" id="KW-0732">Signal</keyword>
<evidence type="ECO:0000313" key="4">
    <source>
        <dbReference type="EMBL" id="RWS21855.1"/>
    </source>
</evidence>
<dbReference type="PROSITE" id="PS00134">
    <property type="entry name" value="TRYPSIN_HIS"/>
    <property type="match status" value="1"/>
</dbReference>
<dbReference type="Pfam" id="PF00089">
    <property type="entry name" value="Trypsin"/>
    <property type="match status" value="1"/>
</dbReference>
<dbReference type="GO" id="GO:0006508">
    <property type="term" value="P:proteolysis"/>
    <property type="evidence" value="ECO:0007669"/>
    <property type="project" value="InterPro"/>
</dbReference>
<dbReference type="InterPro" id="IPR001254">
    <property type="entry name" value="Trypsin_dom"/>
</dbReference>
<evidence type="ECO:0000313" key="5">
    <source>
        <dbReference type="Proteomes" id="UP000288716"/>
    </source>
</evidence>
<proteinExistence type="predicted"/>
<feature type="signal peptide" evidence="2">
    <location>
        <begin position="1"/>
        <end position="17"/>
    </location>
</feature>
<dbReference type="InterPro" id="IPR043504">
    <property type="entry name" value="Peptidase_S1_PA_chymotrypsin"/>
</dbReference>
<evidence type="ECO:0000259" key="3">
    <source>
        <dbReference type="Pfam" id="PF00089"/>
    </source>
</evidence>
<reference evidence="4 5" key="1">
    <citation type="journal article" date="2018" name="Gigascience">
        <title>Genomes of trombidid mites reveal novel predicted allergens and laterally-transferred genes associated with secondary metabolism.</title>
        <authorList>
            <person name="Dong X."/>
            <person name="Chaisiri K."/>
            <person name="Xia D."/>
            <person name="Armstrong S.D."/>
            <person name="Fang Y."/>
            <person name="Donnelly M.J."/>
            <person name="Kadowaki T."/>
            <person name="McGarry J.W."/>
            <person name="Darby A.C."/>
            <person name="Makepeace B.L."/>
        </authorList>
    </citation>
    <scope>NUCLEOTIDE SEQUENCE [LARGE SCALE GENOMIC DNA]</scope>
    <source>
        <strain evidence="4">UoL-UT</strain>
    </source>
</reference>
<dbReference type="PANTHER" id="PTHR24252:SF7">
    <property type="entry name" value="HYALIN"/>
    <property type="match status" value="1"/>
</dbReference>
<dbReference type="InterPro" id="IPR009003">
    <property type="entry name" value="Peptidase_S1_PA"/>
</dbReference>
<dbReference type="SUPFAM" id="SSF50494">
    <property type="entry name" value="Trypsin-like serine proteases"/>
    <property type="match status" value="1"/>
</dbReference>